<reference evidence="3" key="1">
    <citation type="submission" date="2021-11" db="EMBL/GenBank/DDBJ databases">
        <authorList>
            <person name="Schell T."/>
        </authorList>
    </citation>
    <scope>NUCLEOTIDE SEQUENCE</scope>
    <source>
        <strain evidence="3">M5</strain>
    </source>
</reference>
<organism evidence="3 4">
    <name type="scientific">Daphnia galeata</name>
    <dbReference type="NCBI Taxonomy" id="27404"/>
    <lineage>
        <taxon>Eukaryota</taxon>
        <taxon>Metazoa</taxon>
        <taxon>Ecdysozoa</taxon>
        <taxon>Arthropoda</taxon>
        <taxon>Crustacea</taxon>
        <taxon>Branchiopoda</taxon>
        <taxon>Diplostraca</taxon>
        <taxon>Cladocera</taxon>
        <taxon>Anomopoda</taxon>
        <taxon>Daphniidae</taxon>
        <taxon>Daphnia</taxon>
    </lineage>
</organism>
<feature type="chain" id="PRO_5035248941" evidence="2">
    <location>
        <begin position="38"/>
        <end position="222"/>
    </location>
</feature>
<feature type="compositionally biased region" description="Basic and acidic residues" evidence="1">
    <location>
        <begin position="119"/>
        <end position="131"/>
    </location>
</feature>
<dbReference type="Proteomes" id="UP000789390">
    <property type="component" value="Unassembled WGS sequence"/>
</dbReference>
<proteinExistence type="predicted"/>
<evidence type="ECO:0000313" key="3">
    <source>
        <dbReference type="EMBL" id="CAH0100248.1"/>
    </source>
</evidence>
<feature type="signal peptide" evidence="2">
    <location>
        <begin position="1"/>
        <end position="37"/>
    </location>
</feature>
<dbReference type="OrthoDB" id="6353748at2759"/>
<evidence type="ECO:0000256" key="1">
    <source>
        <dbReference type="SAM" id="MobiDB-lite"/>
    </source>
</evidence>
<name>A0A8J2RE68_9CRUS</name>
<keyword evidence="4" id="KW-1185">Reference proteome</keyword>
<dbReference type="AlphaFoldDB" id="A0A8J2RE68"/>
<feature type="compositionally biased region" description="Polar residues" evidence="1">
    <location>
        <begin position="93"/>
        <end position="114"/>
    </location>
</feature>
<dbReference type="EMBL" id="CAKKLH010000035">
    <property type="protein sequence ID" value="CAH0100248.1"/>
    <property type="molecule type" value="Genomic_DNA"/>
</dbReference>
<gene>
    <name evidence="3" type="ORF">DGAL_LOCUS2470</name>
</gene>
<feature type="region of interest" description="Disordered" evidence="1">
    <location>
        <begin position="38"/>
        <end position="61"/>
    </location>
</feature>
<evidence type="ECO:0000256" key="2">
    <source>
        <dbReference type="SAM" id="SignalP"/>
    </source>
</evidence>
<feature type="region of interest" description="Disordered" evidence="1">
    <location>
        <begin position="92"/>
        <end position="131"/>
    </location>
</feature>
<keyword evidence="2" id="KW-0732">Signal</keyword>
<evidence type="ECO:0000313" key="4">
    <source>
        <dbReference type="Proteomes" id="UP000789390"/>
    </source>
</evidence>
<sequence>MSRIYAPTPAVKKMKSANVSMSTLVVLLAIMATELLGHPTPDQSDRHHHHHRHQHTDPNIGRASRLLYSPRSRSLNNNNVPDMHTALRRLRESQQMATSERQSNSAAIIQNDPQPNDVEGSHTNRNEENESSLKELCHAKILQKCGSAVIEGFAETDLPLNQKCRIRENFLHCVIKMKRHSCHKRSREDLLLTDEYIRSLRQQILTLLWSARGCVLGMEIPK</sequence>
<protein>
    <submittedName>
        <fullName evidence="3">Uncharacterized protein</fullName>
    </submittedName>
</protein>
<accession>A0A8J2RE68</accession>
<comment type="caution">
    <text evidence="3">The sequence shown here is derived from an EMBL/GenBank/DDBJ whole genome shotgun (WGS) entry which is preliminary data.</text>
</comment>